<sequence length="42" mass="4748">MNFYLNSLLGFHGDYCERRSVAPRCLSSKCYNGGTCYEHSPA</sequence>
<organism evidence="1 5">
    <name type="scientific">Rotaria magnacalcarata</name>
    <dbReference type="NCBI Taxonomy" id="392030"/>
    <lineage>
        <taxon>Eukaryota</taxon>
        <taxon>Metazoa</taxon>
        <taxon>Spiralia</taxon>
        <taxon>Gnathifera</taxon>
        <taxon>Rotifera</taxon>
        <taxon>Eurotatoria</taxon>
        <taxon>Bdelloidea</taxon>
        <taxon>Philodinida</taxon>
        <taxon>Philodinidae</taxon>
        <taxon>Rotaria</taxon>
    </lineage>
</organism>
<gene>
    <name evidence="1" type="ORF">BYL167_LOCUS37597</name>
    <name evidence="3" type="ORF">BYL167_LOCUS43489</name>
    <name evidence="4" type="ORF">GIL414_LOCUS53167</name>
    <name evidence="2" type="ORF">SMN809_LOCUS40959</name>
</gene>
<dbReference type="Proteomes" id="UP000681967">
    <property type="component" value="Unassembled WGS sequence"/>
</dbReference>
<accession>A0A8S2Y7R1</accession>
<dbReference type="EMBL" id="CAJOBH010115829">
    <property type="protein sequence ID" value="CAF4685195.1"/>
    <property type="molecule type" value="Genomic_DNA"/>
</dbReference>
<evidence type="ECO:0000313" key="3">
    <source>
        <dbReference type="EMBL" id="CAF4685195.1"/>
    </source>
</evidence>
<protein>
    <submittedName>
        <fullName evidence="1">Uncharacterized protein</fullName>
    </submittedName>
</protein>
<comment type="caution">
    <text evidence="1">The sequence shown here is derived from an EMBL/GenBank/DDBJ whole genome shotgun (WGS) entry which is preliminary data.</text>
</comment>
<dbReference type="EMBL" id="CAJOBJ010183832">
    <property type="protein sequence ID" value="CAF4928177.1"/>
    <property type="molecule type" value="Genomic_DNA"/>
</dbReference>
<dbReference type="Proteomes" id="UP000681720">
    <property type="component" value="Unassembled WGS sequence"/>
</dbReference>
<evidence type="ECO:0000313" key="2">
    <source>
        <dbReference type="EMBL" id="CAF4647529.1"/>
    </source>
</evidence>
<evidence type="ECO:0000313" key="5">
    <source>
        <dbReference type="Proteomes" id="UP000681967"/>
    </source>
</evidence>
<proteinExistence type="predicted"/>
<dbReference type="EMBL" id="CAJOBI010114262">
    <property type="protein sequence ID" value="CAF4647529.1"/>
    <property type="molecule type" value="Genomic_DNA"/>
</dbReference>
<dbReference type="AlphaFoldDB" id="A0A8S2Y7R1"/>
<dbReference type="Proteomes" id="UP000676336">
    <property type="component" value="Unassembled WGS sequence"/>
</dbReference>
<evidence type="ECO:0000313" key="1">
    <source>
        <dbReference type="EMBL" id="CAF4538572.1"/>
    </source>
</evidence>
<evidence type="ECO:0000313" key="4">
    <source>
        <dbReference type="EMBL" id="CAF4928177.1"/>
    </source>
</evidence>
<name>A0A8S2Y7R1_9BILA</name>
<dbReference type="EMBL" id="CAJOBH010085562">
    <property type="protein sequence ID" value="CAF4538572.1"/>
    <property type="molecule type" value="Genomic_DNA"/>
</dbReference>
<feature type="non-terminal residue" evidence="1">
    <location>
        <position position="1"/>
    </location>
</feature>
<reference evidence="1" key="1">
    <citation type="submission" date="2021-02" db="EMBL/GenBank/DDBJ databases">
        <authorList>
            <person name="Nowell W R."/>
        </authorList>
    </citation>
    <scope>NUCLEOTIDE SEQUENCE</scope>
</reference>